<dbReference type="AlphaFoldDB" id="A0A915I986"/>
<protein>
    <submittedName>
        <fullName evidence="2">Uncharacterized protein</fullName>
    </submittedName>
</protein>
<sequence>MTTCNVLFHEQQEKQVDEKKKDERKQGQKMKTLALKRGLARSFIFRRTIPPKLPTKEDELLRNTIIILNLCNFMAFLL</sequence>
<proteinExistence type="predicted"/>
<evidence type="ECO:0000313" key="2">
    <source>
        <dbReference type="WBParaSite" id="nRc.2.0.1.t10735-RA"/>
    </source>
</evidence>
<reference evidence="2" key="1">
    <citation type="submission" date="2022-11" db="UniProtKB">
        <authorList>
            <consortium name="WormBaseParasite"/>
        </authorList>
    </citation>
    <scope>IDENTIFICATION</scope>
</reference>
<keyword evidence="1" id="KW-1185">Reference proteome</keyword>
<dbReference type="Proteomes" id="UP000887565">
    <property type="component" value="Unplaced"/>
</dbReference>
<organism evidence="1 2">
    <name type="scientific">Romanomermis culicivorax</name>
    <name type="common">Nematode worm</name>
    <dbReference type="NCBI Taxonomy" id="13658"/>
    <lineage>
        <taxon>Eukaryota</taxon>
        <taxon>Metazoa</taxon>
        <taxon>Ecdysozoa</taxon>
        <taxon>Nematoda</taxon>
        <taxon>Enoplea</taxon>
        <taxon>Dorylaimia</taxon>
        <taxon>Mermithida</taxon>
        <taxon>Mermithoidea</taxon>
        <taxon>Mermithidae</taxon>
        <taxon>Romanomermis</taxon>
    </lineage>
</organism>
<accession>A0A915I986</accession>
<name>A0A915I986_ROMCU</name>
<dbReference type="WBParaSite" id="nRc.2.0.1.t10735-RA">
    <property type="protein sequence ID" value="nRc.2.0.1.t10735-RA"/>
    <property type="gene ID" value="nRc.2.0.1.g10735"/>
</dbReference>
<evidence type="ECO:0000313" key="1">
    <source>
        <dbReference type="Proteomes" id="UP000887565"/>
    </source>
</evidence>